<keyword evidence="1" id="KW-0697">Rotamase</keyword>
<evidence type="ECO:0000313" key="5">
    <source>
        <dbReference type="Proteomes" id="UP001056429"/>
    </source>
</evidence>
<organism evidence="4 5">
    <name type="scientific">Oceanirhabdus seepicola</name>
    <dbReference type="NCBI Taxonomy" id="2828781"/>
    <lineage>
        <taxon>Bacteria</taxon>
        <taxon>Bacillati</taxon>
        <taxon>Bacillota</taxon>
        <taxon>Clostridia</taxon>
        <taxon>Eubacteriales</taxon>
        <taxon>Clostridiaceae</taxon>
        <taxon>Oceanirhabdus</taxon>
    </lineage>
</organism>
<sequence length="246" mass="28283">MENKVLARVNGRDITQFDLNGLMQNLGQRAMQFATDEGKKQLVEELITQELLYVDAIENNIEKDEEFQKALEEMKVTLLKQYAMRKVLSDVDVTEEEIKAFYESNKEMFKSQEEVKASHILVSSEDEIKEIATKIKEGASFEEMAQANSSCPSSQNGGDLGSFSRGKMVPEFETAAFELEIGEVSEPVKTQFGYHLIKVTEKQEARTQEFEEVKENIKNQLVAMKQNELYVAKREELEKKYEIERL</sequence>
<name>A0A9J6P761_9CLOT</name>
<evidence type="ECO:0000256" key="1">
    <source>
        <dbReference type="PROSITE-ProRule" id="PRU00278"/>
    </source>
</evidence>
<dbReference type="PROSITE" id="PS50198">
    <property type="entry name" value="PPIC_PPIASE_2"/>
    <property type="match status" value="1"/>
</dbReference>
<reference evidence="4" key="2">
    <citation type="submission" date="2021-04" db="EMBL/GenBank/DDBJ databases">
        <authorList>
            <person name="Dong X."/>
        </authorList>
    </citation>
    <scope>NUCLEOTIDE SEQUENCE</scope>
    <source>
        <strain evidence="4">ZWT</strain>
    </source>
</reference>
<accession>A0A9J6P761</accession>
<evidence type="ECO:0000259" key="3">
    <source>
        <dbReference type="PROSITE" id="PS50198"/>
    </source>
</evidence>
<keyword evidence="5" id="KW-1185">Reference proteome</keyword>
<dbReference type="GO" id="GO:0003755">
    <property type="term" value="F:peptidyl-prolyl cis-trans isomerase activity"/>
    <property type="evidence" value="ECO:0007669"/>
    <property type="project" value="UniProtKB-KW"/>
</dbReference>
<dbReference type="InterPro" id="IPR000297">
    <property type="entry name" value="PPIase_PpiC"/>
</dbReference>
<evidence type="ECO:0000256" key="2">
    <source>
        <dbReference type="SAM" id="Coils"/>
    </source>
</evidence>
<dbReference type="PANTHER" id="PTHR47245">
    <property type="entry name" value="PEPTIDYLPROLYL ISOMERASE"/>
    <property type="match status" value="1"/>
</dbReference>
<feature type="coiled-coil region" evidence="2">
    <location>
        <begin position="200"/>
        <end position="227"/>
    </location>
</feature>
<keyword evidence="2" id="KW-0175">Coiled coil</keyword>
<dbReference type="Proteomes" id="UP001056429">
    <property type="component" value="Unassembled WGS sequence"/>
</dbReference>
<dbReference type="InterPro" id="IPR046357">
    <property type="entry name" value="PPIase_dom_sf"/>
</dbReference>
<dbReference type="InterPro" id="IPR027304">
    <property type="entry name" value="Trigger_fact/SurA_dom_sf"/>
</dbReference>
<dbReference type="SUPFAM" id="SSF109998">
    <property type="entry name" value="Triger factor/SurA peptide-binding domain-like"/>
    <property type="match status" value="1"/>
</dbReference>
<evidence type="ECO:0000313" key="4">
    <source>
        <dbReference type="EMBL" id="MCM1992092.1"/>
    </source>
</evidence>
<dbReference type="InterPro" id="IPR050245">
    <property type="entry name" value="PrsA_foldase"/>
</dbReference>
<feature type="domain" description="PpiC" evidence="3">
    <location>
        <begin position="112"/>
        <end position="201"/>
    </location>
</feature>
<dbReference type="AlphaFoldDB" id="A0A9J6P761"/>
<protein>
    <submittedName>
        <fullName evidence="4">Peptidylprolyl isomerase</fullName>
        <ecNumber evidence="4">5.2.1.8</ecNumber>
    </submittedName>
</protein>
<dbReference type="Pfam" id="PF13145">
    <property type="entry name" value="Rotamase_2"/>
    <property type="match status" value="1"/>
</dbReference>
<proteinExistence type="predicted"/>
<reference evidence="4" key="1">
    <citation type="journal article" date="2021" name="mSystems">
        <title>Bacteria and Archaea Synergistically Convert Glycine Betaine to Biogenic Methane in the Formosa Cold Seep of the South China Sea.</title>
        <authorList>
            <person name="Li L."/>
            <person name="Zhang W."/>
            <person name="Zhang S."/>
            <person name="Song L."/>
            <person name="Sun Q."/>
            <person name="Zhang H."/>
            <person name="Xiang H."/>
            <person name="Dong X."/>
        </authorList>
    </citation>
    <scope>NUCLEOTIDE SEQUENCE</scope>
    <source>
        <strain evidence="4">ZWT</strain>
    </source>
</reference>
<dbReference type="Gene3D" id="3.10.50.40">
    <property type="match status" value="1"/>
</dbReference>
<gene>
    <name evidence="4" type="ORF">KDK92_20380</name>
</gene>
<comment type="caution">
    <text evidence="4">The sequence shown here is derived from an EMBL/GenBank/DDBJ whole genome shotgun (WGS) entry which is preliminary data.</text>
</comment>
<dbReference type="SUPFAM" id="SSF54534">
    <property type="entry name" value="FKBP-like"/>
    <property type="match status" value="1"/>
</dbReference>
<dbReference type="Gene3D" id="1.10.8.1040">
    <property type="match status" value="1"/>
</dbReference>
<dbReference type="RefSeq" id="WP_250861252.1">
    <property type="nucleotide sequence ID" value="NZ_JAGSOJ010000005.1"/>
</dbReference>
<dbReference type="EC" id="5.2.1.8" evidence="4"/>
<dbReference type="PANTHER" id="PTHR47245:SF2">
    <property type="entry name" value="PEPTIDYL-PROLYL CIS-TRANS ISOMERASE HP_0175-RELATED"/>
    <property type="match status" value="1"/>
</dbReference>
<dbReference type="EMBL" id="JAGSOJ010000005">
    <property type="protein sequence ID" value="MCM1992092.1"/>
    <property type="molecule type" value="Genomic_DNA"/>
</dbReference>
<keyword evidence="1 4" id="KW-0413">Isomerase</keyword>